<feature type="domain" description="KRAB" evidence="14">
    <location>
        <begin position="205"/>
        <end position="280"/>
    </location>
</feature>
<gene>
    <name evidence="16 17" type="primary">LOC140703777</name>
</gene>
<dbReference type="SMART" id="SM00431">
    <property type="entry name" value="SCAN"/>
    <property type="match status" value="1"/>
</dbReference>
<dbReference type="PROSITE" id="PS50805">
    <property type="entry name" value="KRAB"/>
    <property type="match status" value="1"/>
</dbReference>
<keyword evidence="7" id="KW-0805">Transcription regulation</keyword>
<evidence type="ECO:0000259" key="14">
    <source>
        <dbReference type="PROSITE" id="PS50805"/>
    </source>
</evidence>
<evidence type="ECO:0000256" key="1">
    <source>
        <dbReference type="ARBA" id="ARBA00004123"/>
    </source>
</evidence>
<dbReference type="SUPFAM" id="SSF47353">
    <property type="entry name" value="Retrovirus capsid dimerization domain-like"/>
    <property type="match status" value="1"/>
</dbReference>
<feature type="domain" description="C2H2-type" evidence="12">
    <location>
        <begin position="331"/>
        <end position="357"/>
    </location>
</feature>
<evidence type="ECO:0000256" key="10">
    <source>
        <dbReference type="ARBA" id="ARBA00023242"/>
    </source>
</evidence>
<dbReference type="Pfam" id="PF02023">
    <property type="entry name" value="SCAN"/>
    <property type="match status" value="1"/>
</dbReference>
<feature type="domain" description="C2H2-type" evidence="12">
    <location>
        <begin position="438"/>
        <end position="465"/>
    </location>
</feature>
<dbReference type="PROSITE" id="PS50157">
    <property type="entry name" value="ZINC_FINGER_C2H2_2"/>
    <property type="match status" value="9"/>
</dbReference>
<feature type="domain" description="C2H2-type" evidence="12">
    <location>
        <begin position="494"/>
        <end position="521"/>
    </location>
</feature>
<dbReference type="PROSITE" id="PS00028">
    <property type="entry name" value="ZINC_FINGER_C2H2_1"/>
    <property type="match status" value="7"/>
</dbReference>
<dbReference type="Gene3D" id="1.10.4020.10">
    <property type="entry name" value="DNA breaking-rejoining enzymes"/>
    <property type="match status" value="1"/>
</dbReference>
<dbReference type="Pfam" id="PF00096">
    <property type="entry name" value="zf-C2H2"/>
    <property type="match status" value="7"/>
</dbReference>
<dbReference type="InterPro" id="IPR036236">
    <property type="entry name" value="Znf_C2H2_sf"/>
</dbReference>
<dbReference type="CDD" id="cd07936">
    <property type="entry name" value="SCAN"/>
    <property type="match status" value="1"/>
</dbReference>
<evidence type="ECO:0000256" key="5">
    <source>
        <dbReference type="ARBA" id="ARBA00022771"/>
    </source>
</evidence>
<evidence type="ECO:0000256" key="8">
    <source>
        <dbReference type="ARBA" id="ARBA00023125"/>
    </source>
</evidence>
<feature type="domain" description="C2H2-type" evidence="12">
    <location>
        <begin position="578"/>
        <end position="604"/>
    </location>
</feature>
<evidence type="ECO:0000259" key="13">
    <source>
        <dbReference type="PROSITE" id="PS50804"/>
    </source>
</evidence>
<reference evidence="15 16" key="1">
    <citation type="submission" date="2025-05" db="UniProtKB">
        <authorList>
            <consortium name="RefSeq"/>
        </authorList>
    </citation>
    <scope>NUCLEOTIDE SEQUENCE [LARGE SCALE GENOMIC DNA]</scope>
</reference>
<dbReference type="PANTHER" id="PTHR24399:SF54">
    <property type="entry name" value="GASTRULA ZINC FINGER PROTEIN XLCGF26.1-LIKE-RELATED"/>
    <property type="match status" value="1"/>
</dbReference>
<feature type="domain" description="C2H2-type" evidence="12">
    <location>
        <begin position="550"/>
        <end position="577"/>
    </location>
</feature>
<keyword evidence="4" id="KW-0677">Repeat</keyword>
<dbReference type="Gene3D" id="6.10.140.140">
    <property type="match status" value="1"/>
</dbReference>
<keyword evidence="5 11" id="KW-0863">Zinc-finger</keyword>
<dbReference type="SUPFAM" id="SSF109640">
    <property type="entry name" value="KRAB domain (Kruppel-associated box)"/>
    <property type="match status" value="1"/>
</dbReference>
<evidence type="ECO:0000256" key="2">
    <source>
        <dbReference type="ARBA" id="ARBA00006991"/>
    </source>
</evidence>
<comment type="subcellular location">
    <subcellularLocation>
        <location evidence="1">Nucleus</location>
    </subcellularLocation>
</comment>
<dbReference type="Pfam" id="PF01352">
    <property type="entry name" value="KRAB"/>
    <property type="match status" value="1"/>
</dbReference>
<dbReference type="InterPro" id="IPR013087">
    <property type="entry name" value="Znf_C2H2_type"/>
</dbReference>
<dbReference type="InterPro" id="IPR038269">
    <property type="entry name" value="SCAN_sf"/>
</dbReference>
<keyword evidence="8" id="KW-0238">DNA-binding</keyword>
<dbReference type="CDD" id="cd07765">
    <property type="entry name" value="KRAB_A-box"/>
    <property type="match status" value="1"/>
</dbReference>
<dbReference type="PANTHER" id="PTHR24399">
    <property type="entry name" value="ZINC FINGER AND BTB DOMAIN-CONTAINING"/>
    <property type="match status" value="1"/>
</dbReference>
<dbReference type="InterPro" id="IPR001909">
    <property type="entry name" value="KRAB"/>
</dbReference>
<keyword evidence="15" id="KW-1185">Reference proteome</keyword>
<feature type="domain" description="SCAN box" evidence="13">
    <location>
        <begin position="46"/>
        <end position="122"/>
    </location>
</feature>
<feature type="domain" description="C2H2-type" evidence="12">
    <location>
        <begin position="386"/>
        <end position="413"/>
    </location>
</feature>
<evidence type="ECO:0000256" key="9">
    <source>
        <dbReference type="ARBA" id="ARBA00023163"/>
    </source>
</evidence>
<dbReference type="Gene3D" id="3.30.160.60">
    <property type="entry name" value="Classic Zinc Finger"/>
    <property type="match status" value="9"/>
</dbReference>
<dbReference type="SMART" id="SM00349">
    <property type="entry name" value="KRAB"/>
    <property type="match status" value="1"/>
</dbReference>
<evidence type="ECO:0000256" key="7">
    <source>
        <dbReference type="ARBA" id="ARBA00023015"/>
    </source>
</evidence>
<dbReference type="RefSeq" id="XP_072843563.1">
    <property type="nucleotide sequence ID" value="XM_072987462.1"/>
</dbReference>
<sequence>MEEPDAAASGAGRSLLDIQAGDGTEFCERTVGKIQDEDSLGAIAQRQRFRRFCYQEDVGPREVCSRLHHLCRQWLKPERHTKAQILDLVILEQFLTILPLELGRWVRECQPETSSQAVALAEGYLLSRAEDQEKEQRVRGHGLLTGAAFEAQEAQQSLSFKCILQDCLVGASSPGGGKMRAVLTEMPLLGGGLEVASAQPDQDPVSFEDVAVCFSEEEWALLNPGQRTLQCEVVAENYANLNSLTDDMWKSRKEDAVHGDLQRIRYPEEEELKRTMETKAEEKRKDRFLITEGGGVRETRVQGMAHTDSISFLPQGQIPLDELQIQENKKVKCEVCGKSISKPHMSIHKQIHTGEKPYECSSCGKGFRRREYLKAHQSVHTEEKAYKCVECGKDFKYKKNMTLHQKLHTWKKLWESSECGSGEGLLLHCNTGAYEKPFPCPYCGKRFNRTADVRMHQRIHTGEKPYKCLLCGKNFTHSASLSSHKIMHTEDKPFRCSECGKSFRRNSSLTIHQRLHTGEKPFNCSLCGKSFSHRRSYSLHLKVHTGEKPFTCTDCGKGFIELSYLKTHQRIHTGEKPYTCSPCGKSFRWRKCFRLHKKSCESEK</sequence>
<comment type="similarity">
    <text evidence="2">Belongs to the krueppel C2H2-type zinc-finger protein family.</text>
</comment>
<keyword evidence="10" id="KW-0539">Nucleus</keyword>
<accession>A0ABM5FDS8</accession>
<dbReference type="InterPro" id="IPR036051">
    <property type="entry name" value="KRAB_dom_sf"/>
</dbReference>
<evidence type="ECO:0000259" key="12">
    <source>
        <dbReference type="PROSITE" id="PS50157"/>
    </source>
</evidence>
<name>A0ABM5FDS8_9SAUR</name>
<dbReference type="GeneID" id="140703777"/>
<evidence type="ECO:0000313" key="15">
    <source>
        <dbReference type="Proteomes" id="UP001652642"/>
    </source>
</evidence>
<evidence type="ECO:0000313" key="16">
    <source>
        <dbReference type="RefSeq" id="XP_072843563.1"/>
    </source>
</evidence>
<protein>
    <submittedName>
        <fullName evidence="16 17">Zinc finger protein with KRAB and SCAN domains 1-like isoform X1</fullName>
    </submittedName>
</protein>
<dbReference type="SMART" id="SM00355">
    <property type="entry name" value="ZnF_C2H2"/>
    <property type="match status" value="9"/>
</dbReference>
<evidence type="ECO:0000256" key="4">
    <source>
        <dbReference type="ARBA" id="ARBA00022737"/>
    </source>
</evidence>
<keyword evidence="6" id="KW-0862">Zinc</keyword>
<evidence type="ECO:0000256" key="6">
    <source>
        <dbReference type="ARBA" id="ARBA00022833"/>
    </source>
</evidence>
<evidence type="ECO:0000313" key="17">
    <source>
        <dbReference type="RefSeq" id="XP_072843565.1"/>
    </source>
</evidence>
<dbReference type="InterPro" id="IPR003309">
    <property type="entry name" value="SCAN_dom"/>
</dbReference>
<feature type="domain" description="C2H2-type" evidence="12">
    <location>
        <begin position="358"/>
        <end position="385"/>
    </location>
</feature>
<evidence type="ECO:0000256" key="3">
    <source>
        <dbReference type="ARBA" id="ARBA00022723"/>
    </source>
</evidence>
<evidence type="ECO:0000256" key="11">
    <source>
        <dbReference type="PROSITE-ProRule" id="PRU00042"/>
    </source>
</evidence>
<dbReference type="Proteomes" id="UP001652642">
    <property type="component" value="Chromosome 2"/>
</dbReference>
<dbReference type="SUPFAM" id="SSF57667">
    <property type="entry name" value="beta-beta-alpha zinc fingers"/>
    <property type="match status" value="5"/>
</dbReference>
<proteinExistence type="inferred from homology"/>
<keyword evidence="9" id="KW-0804">Transcription</keyword>
<dbReference type="PROSITE" id="PS50804">
    <property type="entry name" value="SCAN_BOX"/>
    <property type="match status" value="1"/>
</dbReference>
<keyword evidence="3" id="KW-0479">Metal-binding</keyword>
<feature type="domain" description="C2H2-type" evidence="12">
    <location>
        <begin position="466"/>
        <end position="493"/>
    </location>
</feature>
<dbReference type="RefSeq" id="XP_072843565.1">
    <property type="nucleotide sequence ID" value="XM_072987464.1"/>
</dbReference>
<feature type="domain" description="C2H2-type" evidence="12">
    <location>
        <begin position="522"/>
        <end position="549"/>
    </location>
</feature>
<organism evidence="15 16">
    <name type="scientific">Pogona vitticeps</name>
    <name type="common">central bearded dragon</name>
    <dbReference type="NCBI Taxonomy" id="103695"/>
    <lineage>
        <taxon>Eukaryota</taxon>
        <taxon>Metazoa</taxon>
        <taxon>Chordata</taxon>
        <taxon>Craniata</taxon>
        <taxon>Vertebrata</taxon>
        <taxon>Euteleostomi</taxon>
        <taxon>Lepidosauria</taxon>
        <taxon>Squamata</taxon>
        <taxon>Bifurcata</taxon>
        <taxon>Unidentata</taxon>
        <taxon>Episquamata</taxon>
        <taxon>Toxicofera</taxon>
        <taxon>Iguania</taxon>
        <taxon>Acrodonta</taxon>
        <taxon>Agamidae</taxon>
        <taxon>Amphibolurinae</taxon>
        <taxon>Pogona</taxon>
    </lineage>
</organism>